<dbReference type="NCBIfam" id="NF004761">
    <property type="entry name" value="PRK06092.1"/>
    <property type="match status" value="1"/>
</dbReference>
<evidence type="ECO:0000256" key="10">
    <source>
        <dbReference type="NCBIfam" id="TIGR03461"/>
    </source>
</evidence>
<evidence type="ECO:0000256" key="11">
    <source>
        <dbReference type="RuleBase" id="RU004106"/>
    </source>
</evidence>
<dbReference type="InterPro" id="IPR018300">
    <property type="entry name" value="Aminotrans_IV_CS"/>
</dbReference>
<gene>
    <name evidence="13" type="primary">pabC</name>
    <name evidence="13" type="ORF">VHP8226_01886</name>
</gene>
<evidence type="ECO:0000256" key="1">
    <source>
        <dbReference type="ARBA" id="ARBA00001933"/>
    </source>
</evidence>
<protein>
    <recommendedName>
        <fullName evidence="8 10">Aminodeoxychorismate lyase</fullName>
        <ecNumber evidence="8 10">4.1.3.38</ecNumber>
    </recommendedName>
</protein>
<comment type="subunit">
    <text evidence="3">Homodimer.</text>
</comment>
<dbReference type="Proteomes" id="UP000838160">
    <property type="component" value="Unassembled WGS sequence"/>
</dbReference>
<evidence type="ECO:0000256" key="9">
    <source>
        <dbReference type="ARBA" id="ARBA00049529"/>
    </source>
</evidence>
<dbReference type="RefSeq" id="WP_237484801.1">
    <property type="nucleotide sequence ID" value="NZ_CAKLCM010000002.1"/>
</dbReference>
<dbReference type="InterPro" id="IPR043132">
    <property type="entry name" value="BCAT-like_C"/>
</dbReference>
<evidence type="ECO:0000256" key="4">
    <source>
        <dbReference type="ARBA" id="ARBA00022898"/>
    </source>
</evidence>
<evidence type="ECO:0000256" key="7">
    <source>
        <dbReference type="ARBA" id="ARBA00035633"/>
    </source>
</evidence>
<evidence type="ECO:0000256" key="6">
    <source>
        <dbReference type="ARBA" id="ARBA00023239"/>
    </source>
</evidence>
<dbReference type="GO" id="GO:0008696">
    <property type="term" value="F:4-amino-4-deoxychorismate lyase activity"/>
    <property type="evidence" value="ECO:0007669"/>
    <property type="project" value="UniProtKB-EC"/>
</dbReference>
<dbReference type="NCBIfam" id="TIGR03461">
    <property type="entry name" value="pabC_Proteo"/>
    <property type="match status" value="1"/>
</dbReference>
<dbReference type="EC" id="4.1.3.38" evidence="8 10"/>
<keyword evidence="5" id="KW-0289">Folate biosynthesis</keyword>
<comment type="pathway">
    <text evidence="7">Cofactor biosynthesis; tetrahydrofolate biosynthesis; 4-aminobenzoate from chorismate: step 2/2.</text>
</comment>
<dbReference type="InterPro" id="IPR001544">
    <property type="entry name" value="Aminotrans_IV"/>
</dbReference>
<evidence type="ECO:0000313" key="13">
    <source>
        <dbReference type="EMBL" id="CAH0526532.1"/>
    </source>
</evidence>
<evidence type="ECO:0000256" key="12">
    <source>
        <dbReference type="RuleBase" id="RU004516"/>
    </source>
</evidence>
<sequence>MYWRNNVVIEQVSVTDRSFQYGDGCFTTIRVEQGQPVFWSLHKQRMLRAIERLKLKPIDWQLTERQLMKLAQSYQHGGIKIHLSRGEGGRGYSPDLEGDTLVTLSTFAYPSHYQALQLQGVSLALCETRLGLNPLLSGIKHNNRLEQVLIKHELEQKGYVDGVVLDLNGHVIETSMANVFWLKDGTLYTPNLSQSGVEGVMRQRVLELTEQWGIPTKTVYVPIETLFDAEEVFMTNSILGVAPVVAITDICFNIGDFSRRLQETLGQC</sequence>
<keyword evidence="4 12" id="KW-0663">Pyridoxal phosphate</keyword>
<name>A0ABM8ZI80_9VIBR</name>
<comment type="similarity">
    <text evidence="2 11">Belongs to the class-IV pyridoxal-phosphate-dependent aminotransferase family.</text>
</comment>
<dbReference type="Gene3D" id="3.20.10.10">
    <property type="entry name" value="D-amino Acid Aminotransferase, subunit A, domain 2"/>
    <property type="match status" value="1"/>
</dbReference>
<reference evidence="13" key="1">
    <citation type="submission" date="2021-12" db="EMBL/GenBank/DDBJ databases">
        <authorList>
            <person name="Rodrigo-Torres L."/>
            <person name="Arahal R. D."/>
            <person name="Lucena T."/>
        </authorList>
    </citation>
    <scope>NUCLEOTIDE SEQUENCE</scope>
    <source>
        <strain evidence="13">CECT 8226</strain>
    </source>
</reference>
<comment type="caution">
    <text evidence="13">The sequence shown here is derived from an EMBL/GenBank/DDBJ whole genome shotgun (WGS) entry which is preliminary data.</text>
</comment>
<dbReference type="PANTHER" id="PTHR42743">
    <property type="entry name" value="AMINO-ACID AMINOTRANSFERASE"/>
    <property type="match status" value="1"/>
</dbReference>
<dbReference type="InterPro" id="IPR050571">
    <property type="entry name" value="Class-IV_PLP-Dep_Aminotrnsfr"/>
</dbReference>
<keyword evidence="6 13" id="KW-0456">Lyase</keyword>
<accession>A0ABM8ZI80</accession>
<evidence type="ECO:0000256" key="3">
    <source>
        <dbReference type="ARBA" id="ARBA00011738"/>
    </source>
</evidence>
<evidence type="ECO:0000256" key="5">
    <source>
        <dbReference type="ARBA" id="ARBA00022909"/>
    </source>
</evidence>
<dbReference type="InterPro" id="IPR017824">
    <property type="entry name" value="Aminodeoxychorismate_lyase_IV"/>
</dbReference>
<dbReference type="Pfam" id="PF01063">
    <property type="entry name" value="Aminotran_4"/>
    <property type="match status" value="1"/>
</dbReference>
<evidence type="ECO:0000256" key="8">
    <source>
        <dbReference type="ARBA" id="ARBA00035676"/>
    </source>
</evidence>
<comment type="cofactor">
    <cofactor evidence="1 12">
        <name>pyridoxal 5'-phosphate</name>
        <dbReference type="ChEBI" id="CHEBI:597326"/>
    </cofactor>
</comment>
<dbReference type="InterPro" id="IPR036038">
    <property type="entry name" value="Aminotransferase-like"/>
</dbReference>
<evidence type="ECO:0000256" key="2">
    <source>
        <dbReference type="ARBA" id="ARBA00009320"/>
    </source>
</evidence>
<evidence type="ECO:0000313" key="14">
    <source>
        <dbReference type="Proteomes" id="UP000838160"/>
    </source>
</evidence>
<dbReference type="PANTHER" id="PTHR42743:SF2">
    <property type="entry name" value="AMINODEOXYCHORISMATE LYASE"/>
    <property type="match status" value="1"/>
</dbReference>
<dbReference type="PROSITE" id="PS00770">
    <property type="entry name" value="AA_TRANSFER_CLASS_4"/>
    <property type="match status" value="1"/>
</dbReference>
<dbReference type="EMBL" id="CAKLCM010000002">
    <property type="protein sequence ID" value="CAH0526532.1"/>
    <property type="molecule type" value="Genomic_DNA"/>
</dbReference>
<dbReference type="SUPFAM" id="SSF56752">
    <property type="entry name" value="D-aminoacid aminotransferase-like PLP-dependent enzymes"/>
    <property type="match status" value="1"/>
</dbReference>
<dbReference type="InterPro" id="IPR043131">
    <property type="entry name" value="BCAT-like_N"/>
</dbReference>
<comment type="catalytic activity">
    <reaction evidence="9">
        <text>4-amino-4-deoxychorismate = 4-aminobenzoate + pyruvate + H(+)</text>
        <dbReference type="Rhea" id="RHEA:16201"/>
        <dbReference type="ChEBI" id="CHEBI:15361"/>
        <dbReference type="ChEBI" id="CHEBI:15378"/>
        <dbReference type="ChEBI" id="CHEBI:17836"/>
        <dbReference type="ChEBI" id="CHEBI:58406"/>
        <dbReference type="EC" id="4.1.3.38"/>
    </reaction>
</comment>
<keyword evidence="14" id="KW-1185">Reference proteome</keyword>
<dbReference type="CDD" id="cd01559">
    <property type="entry name" value="ADCL_like"/>
    <property type="match status" value="1"/>
</dbReference>
<dbReference type="Gene3D" id="3.30.470.10">
    <property type="match status" value="1"/>
</dbReference>
<organism evidence="13 14">
    <name type="scientific">Vibrio hippocampi</name>
    <dbReference type="NCBI Taxonomy" id="654686"/>
    <lineage>
        <taxon>Bacteria</taxon>
        <taxon>Pseudomonadati</taxon>
        <taxon>Pseudomonadota</taxon>
        <taxon>Gammaproteobacteria</taxon>
        <taxon>Vibrionales</taxon>
        <taxon>Vibrionaceae</taxon>
        <taxon>Vibrio</taxon>
    </lineage>
</organism>
<proteinExistence type="inferred from homology"/>